<dbReference type="AlphaFoldDB" id="A0A815RIK3"/>
<proteinExistence type="predicted"/>
<dbReference type="EMBL" id="CAJNOG010001886">
    <property type="protein sequence ID" value="CAF1477562.1"/>
    <property type="molecule type" value="Genomic_DNA"/>
</dbReference>
<accession>A0A815RIK3</accession>
<name>A0A815RIK3_9BILA</name>
<protein>
    <submittedName>
        <fullName evidence="1">Uncharacterized protein</fullName>
    </submittedName>
</protein>
<evidence type="ECO:0000313" key="2">
    <source>
        <dbReference type="Proteomes" id="UP000663845"/>
    </source>
</evidence>
<dbReference type="Proteomes" id="UP000663845">
    <property type="component" value="Unassembled WGS sequence"/>
</dbReference>
<reference evidence="1" key="1">
    <citation type="submission" date="2021-02" db="EMBL/GenBank/DDBJ databases">
        <authorList>
            <person name="Nowell W R."/>
        </authorList>
    </citation>
    <scope>NUCLEOTIDE SEQUENCE</scope>
</reference>
<sequence length="22" mass="2572">MASLFVDDRSEDLFKYKAATTY</sequence>
<gene>
    <name evidence="1" type="ORF">JYZ213_LOCUS42174</name>
</gene>
<organism evidence="1 2">
    <name type="scientific">Adineta steineri</name>
    <dbReference type="NCBI Taxonomy" id="433720"/>
    <lineage>
        <taxon>Eukaryota</taxon>
        <taxon>Metazoa</taxon>
        <taxon>Spiralia</taxon>
        <taxon>Gnathifera</taxon>
        <taxon>Rotifera</taxon>
        <taxon>Eurotatoria</taxon>
        <taxon>Bdelloidea</taxon>
        <taxon>Adinetida</taxon>
        <taxon>Adinetidae</taxon>
        <taxon>Adineta</taxon>
    </lineage>
</organism>
<comment type="caution">
    <text evidence="1">The sequence shown here is derived from an EMBL/GenBank/DDBJ whole genome shotgun (WGS) entry which is preliminary data.</text>
</comment>
<feature type="non-terminal residue" evidence="1">
    <location>
        <position position="22"/>
    </location>
</feature>
<evidence type="ECO:0000313" key="1">
    <source>
        <dbReference type="EMBL" id="CAF1477562.1"/>
    </source>
</evidence>